<dbReference type="GO" id="GO:0004020">
    <property type="term" value="F:adenylylsulfate kinase activity"/>
    <property type="evidence" value="ECO:0007669"/>
    <property type="project" value="UniProtKB-UniRule"/>
</dbReference>
<evidence type="ECO:0000256" key="6">
    <source>
        <dbReference type="ARBA" id="ARBA00022679"/>
    </source>
</evidence>
<sequence length="199" mass="22521">MSENIHRQDYKVNRSDREQLHKHQAKVIWLSGLSGSGKSTLANSLEVELHQKGFNTYVLDGDNIRLGLNQDLHFSDEDRKENLRRIAEVAKLFVDAGIVVIAAFITPFEVDRIKIKEIIGADNFLHVFVDSPLEICESRDVKGLYAKARAGEIQQFTGIDSPFEVPKQNDLVLKTGEETQEESLAKLLKLALENIEHQL</sequence>
<evidence type="ECO:0000256" key="7">
    <source>
        <dbReference type="ARBA" id="ARBA00022741"/>
    </source>
</evidence>
<comment type="similarity">
    <text evidence="4 13 14">Belongs to the APS kinase family.</text>
</comment>
<feature type="domain" description="APS kinase" evidence="15">
    <location>
        <begin position="25"/>
        <end position="174"/>
    </location>
</feature>
<evidence type="ECO:0000256" key="5">
    <source>
        <dbReference type="ARBA" id="ARBA00012121"/>
    </source>
</evidence>
<dbReference type="GO" id="GO:0005524">
    <property type="term" value="F:ATP binding"/>
    <property type="evidence" value="ECO:0007669"/>
    <property type="project" value="UniProtKB-UniRule"/>
</dbReference>
<comment type="caution">
    <text evidence="13">Lacks conserved residue(s) required for the propagation of feature annotation.</text>
</comment>
<evidence type="ECO:0000256" key="12">
    <source>
        <dbReference type="ARBA" id="ARBA00031464"/>
    </source>
</evidence>
<dbReference type="Pfam" id="PF01583">
    <property type="entry name" value="APS_kinase"/>
    <property type="match status" value="1"/>
</dbReference>
<dbReference type="GO" id="GO:0070814">
    <property type="term" value="P:hydrogen sulfide biosynthetic process"/>
    <property type="evidence" value="ECO:0007669"/>
    <property type="project" value="UniProtKB-UniRule"/>
</dbReference>
<evidence type="ECO:0000256" key="10">
    <source>
        <dbReference type="ARBA" id="ARBA00029724"/>
    </source>
</evidence>
<dbReference type="NCBIfam" id="TIGR00455">
    <property type="entry name" value="apsK"/>
    <property type="match status" value="1"/>
</dbReference>
<dbReference type="CDD" id="cd02027">
    <property type="entry name" value="APSK"/>
    <property type="match status" value="1"/>
</dbReference>
<comment type="function">
    <text evidence="2 13 14">Catalyzes the synthesis of activated sulfate.</text>
</comment>
<dbReference type="PANTHER" id="PTHR11055:SF1">
    <property type="entry name" value="PAPS SYNTHETASE, ISOFORM D"/>
    <property type="match status" value="1"/>
</dbReference>
<evidence type="ECO:0000313" key="17">
    <source>
        <dbReference type="Proteomes" id="UP001152599"/>
    </source>
</evidence>
<evidence type="ECO:0000256" key="4">
    <source>
        <dbReference type="ARBA" id="ARBA00007008"/>
    </source>
</evidence>
<dbReference type="PANTHER" id="PTHR11055">
    <property type="entry name" value="BIFUNCTIONAL 3'-PHOSPHOADENOSINE 5'-PHOSPHOSULFATE SYNTHASE"/>
    <property type="match status" value="1"/>
</dbReference>
<dbReference type="EMBL" id="JANCMU010000001">
    <property type="protein sequence ID" value="MDG4944810.1"/>
    <property type="molecule type" value="Genomic_DNA"/>
</dbReference>
<dbReference type="GO" id="GO:0000103">
    <property type="term" value="P:sulfate assimilation"/>
    <property type="evidence" value="ECO:0007669"/>
    <property type="project" value="UniProtKB-UniRule"/>
</dbReference>
<evidence type="ECO:0000313" key="16">
    <source>
        <dbReference type="EMBL" id="MDG4944810.1"/>
    </source>
</evidence>
<keyword evidence="9 13" id="KW-0067">ATP-binding</keyword>
<organism evidence="16 17">
    <name type="scientific">Profundicola chukchiensis</name>
    <dbReference type="NCBI Taxonomy" id="2961959"/>
    <lineage>
        <taxon>Bacteria</taxon>
        <taxon>Pseudomonadati</taxon>
        <taxon>Bacteroidota</taxon>
        <taxon>Flavobacteriia</taxon>
        <taxon>Flavobacteriales</taxon>
        <taxon>Weeksellaceae</taxon>
        <taxon>Profundicola</taxon>
    </lineage>
</organism>
<dbReference type="HAMAP" id="MF_00065">
    <property type="entry name" value="Adenylyl_sulf_kinase"/>
    <property type="match status" value="1"/>
</dbReference>
<protein>
    <recommendedName>
        <fullName evidence="5 13">Adenylyl-sulfate kinase</fullName>
        <ecNumber evidence="5 13">2.7.1.25</ecNumber>
    </recommendedName>
    <alternativeName>
        <fullName evidence="11 13">APS kinase</fullName>
    </alternativeName>
    <alternativeName>
        <fullName evidence="12 13">ATP adenosine-5'-phosphosulfate 3'-phosphotransferase</fullName>
    </alternativeName>
    <alternativeName>
        <fullName evidence="10 13">Adenosine-5'-phosphosulfate kinase</fullName>
    </alternativeName>
</protein>
<reference evidence="16" key="1">
    <citation type="submission" date="2022-07" db="EMBL/GenBank/DDBJ databases">
        <title>Description and genome-wide analysis of Profundicola chukchiensis gen. nov., sp. nov., marine bacteria isolated from bottom sediments of the Chukchi Sea.</title>
        <authorList>
            <person name="Romanenko L."/>
            <person name="Otstavnykh N."/>
            <person name="Kurilenko V."/>
            <person name="Eremeev V."/>
            <person name="Velansky P."/>
            <person name="Mikhailov V."/>
            <person name="Isaeva M."/>
        </authorList>
    </citation>
    <scope>NUCLEOTIDE SEQUENCE</scope>
    <source>
        <strain evidence="16">KMM 9713</strain>
    </source>
</reference>
<dbReference type="RefSeq" id="WP_304419562.1">
    <property type="nucleotide sequence ID" value="NZ_JANCMU010000001.1"/>
</dbReference>
<evidence type="ECO:0000256" key="8">
    <source>
        <dbReference type="ARBA" id="ARBA00022777"/>
    </source>
</evidence>
<evidence type="ECO:0000256" key="13">
    <source>
        <dbReference type="HAMAP-Rule" id="MF_00065"/>
    </source>
</evidence>
<keyword evidence="7 13" id="KW-0547">Nucleotide-binding</keyword>
<evidence type="ECO:0000259" key="15">
    <source>
        <dbReference type="Pfam" id="PF01583"/>
    </source>
</evidence>
<comment type="catalytic activity">
    <reaction evidence="1 13 14">
        <text>adenosine 5'-phosphosulfate + ATP = 3'-phosphoadenylyl sulfate + ADP + H(+)</text>
        <dbReference type="Rhea" id="RHEA:24152"/>
        <dbReference type="ChEBI" id="CHEBI:15378"/>
        <dbReference type="ChEBI" id="CHEBI:30616"/>
        <dbReference type="ChEBI" id="CHEBI:58243"/>
        <dbReference type="ChEBI" id="CHEBI:58339"/>
        <dbReference type="ChEBI" id="CHEBI:456216"/>
        <dbReference type="EC" id="2.7.1.25"/>
    </reaction>
</comment>
<dbReference type="Proteomes" id="UP001152599">
    <property type="component" value="Unassembled WGS sequence"/>
</dbReference>
<name>A0A9X4MY68_9FLAO</name>
<evidence type="ECO:0000256" key="3">
    <source>
        <dbReference type="ARBA" id="ARBA00004806"/>
    </source>
</evidence>
<dbReference type="Gene3D" id="3.40.50.300">
    <property type="entry name" value="P-loop containing nucleotide triphosphate hydrolases"/>
    <property type="match status" value="1"/>
</dbReference>
<evidence type="ECO:0000256" key="1">
    <source>
        <dbReference type="ARBA" id="ARBA00001823"/>
    </source>
</evidence>
<keyword evidence="17" id="KW-1185">Reference proteome</keyword>
<evidence type="ECO:0000256" key="2">
    <source>
        <dbReference type="ARBA" id="ARBA00002632"/>
    </source>
</evidence>
<evidence type="ECO:0000256" key="9">
    <source>
        <dbReference type="ARBA" id="ARBA00022840"/>
    </source>
</evidence>
<feature type="binding site" evidence="13">
    <location>
        <begin position="32"/>
        <end position="39"/>
    </location>
    <ligand>
        <name>ATP</name>
        <dbReference type="ChEBI" id="CHEBI:30616"/>
    </ligand>
</feature>
<dbReference type="InterPro" id="IPR059117">
    <property type="entry name" value="APS_kinase_dom"/>
</dbReference>
<proteinExistence type="inferred from homology"/>
<keyword evidence="13" id="KW-0597">Phosphoprotein</keyword>
<dbReference type="InterPro" id="IPR027417">
    <property type="entry name" value="P-loop_NTPase"/>
</dbReference>
<dbReference type="AlphaFoldDB" id="A0A9X4MY68"/>
<dbReference type="InterPro" id="IPR002891">
    <property type="entry name" value="APS"/>
</dbReference>
<evidence type="ECO:0000256" key="11">
    <source>
        <dbReference type="ARBA" id="ARBA00031393"/>
    </source>
</evidence>
<evidence type="ECO:0000256" key="14">
    <source>
        <dbReference type="RuleBase" id="RU004347"/>
    </source>
</evidence>
<dbReference type="NCBIfam" id="NF003013">
    <property type="entry name" value="PRK03846.1"/>
    <property type="match status" value="1"/>
</dbReference>
<comment type="pathway">
    <text evidence="3 13 14">Sulfur metabolism; hydrogen sulfide biosynthesis; sulfite from sulfate: step 2/3.</text>
</comment>
<dbReference type="SUPFAM" id="SSF52540">
    <property type="entry name" value="P-loop containing nucleoside triphosphate hydrolases"/>
    <property type="match status" value="1"/>
</dbReference>
<keyword evidence="8 13" id="KW-0418">Kinase</keyword>
<gene>
    <name evidence="13 16" type="primary">cysC</name>
    <name evidence="16" type="ORF">NMK71_00135</name>
</gene>
<dbReference type="EC" id="2.7.1.25" evidence="5 13"/>
<keyword evidence="6 13" id="KW-0808">Transferase</keyword>
<comment type="caution">
    <text evidence="16">The sequence shown here is derived from an EMBL/GenBank/DDBJ whole genome shotgun (WGS) entry which is preliminary data.</text>
</comment>
<accession>A0A9X4MY68</accession>